<dbReference type="PROSITE" id="PS50088">
    <property type="entry name" value="ANK_REPEAT"/>
    <property type="match status" value="1"/>
</dbReference>
<sequence length="440" mass="47113">MGEFTTLPLTPHVRRAPRHFRSRKFQEDFTDNFAWSHRASALRKRLHETECRVLLNSRISLPGIRVHGCACRCASGLPEREFQDALLAAKIAAYAEEYLASQPPSPSSTLIKGLSASRTKPVTQNSPRSRSWSSSAFSTLSRLVSAALLPAPALFPPSTQLQDDLVTACSKLNIDKVAQYISPSICAHTADREGRLLSPQLPVNMPNYLGVTPLMAAVRSPTGRSRPTAHLEMIKFLVDCCGADVNAARMERMTGLGESVLSIACSVGAVEVVKFLISRNVTVDAGLPAGSGSRNGLAIGRGATALHIATLAGHTDCVAVLIKDGKADVNAVCDLAHTTGHGAERDRRTSLGRGKASLWGGSARKFRHPVTPLHLARGSVECARVLLDNGADLSATDGYGRTPLDWAILGGHASVVDLLASVQDRKTSRSHNLLSVDDRN</sequence>
<evidence type="ECO:0000313" key="5">
    <source>
        <dbReference type="EMBL" id="KAL2264484.1"/>
    </source>
</evidence>
<reference evidence="5 6" key="1">
    <citation type="journal article" date="2024" name="Commun. Biol.">
        <title>Comparative genomic analysis of thermophilic fungi reveals convergent evolutionary adaptations and gene losses.</title>
        <authorList>
            <person name="Steindorff A.S."/>
            <person name="Aguilar-Pontes M.V."/>
            <person name="Robinson A.J."/>
            <person name="Andreopoulos B."/>
            <person name="LaButti K."/>
            <person name="Kuo A."/>
            <person name="Mondo S."/>
            <person name="Riley R."/>
            <person name="Otillar R."/>
            <person name="Haridas S."/>
            <person name="Lipzen A."/>
            <person name="Grimwood J."/>
            <person name="Schmutz J."/>
            <person name="Clum A."/>
            <person name="Reid I.D."/>
            <person name="Moisan M.C."/>
            <person name="Butler G."/>
            <person name="Nguyen T.T.M."/>
            <person name="Dewar K."/>
            <person name="Conant G."/>
            <person name="Drula E."/>
            <person name="Henrissat B."/>
            <person name="Hansel C."/>
            <person name="Singer S."/>
            <person name="Hutchinson M.I."/>
            <person name="de Vries R.P."/>
            <person name="Natvig D.O."/>
            <person name="Powell A.J."/>
            <person name="Tsang A."/>
            <person name="Grigoriev I.V."/>
        </authorList>
    </citation>
    <scope>NUCLEOTIDE SEQUENCE [LARGE SCALE GENOMIC DNA]</scope>
    <source>
        <strain evidence="5 6">ATCC 22073</strain>
    </source>
</reference>
<name>A0ABR4D3B3_9PEZI</name>
<feature type="compositionally biased region" description="Polar residues" evidence="4">
    <location>
        <begin position="116"/>
        <end position="125"/>
    </location>
</feature>
<evidence type="ECO:0000313" key="6">
    <source>
        <dbReference type="Proteomes" id="UP001600064"/>
    </source>
</evidence>
<dbReference type="PROSITE" id="PS50297">
    <property type="entry name" value="ANK_REP_REGION"/>
    <property type="match status" value="1"/>
</dbReference>
<dbReference type="RefSeq" id="XP_070863211.1">
    <property type="nucleotide sequence ID" value="XM_071013766.1"/>
</dbReference>
<feature type="repeat" description="ANK" evidence="3">
    <location>
        <begin position="301"/>
        <end position="325"/>
    </location>
</feature>
<dbReference type="Gene3D" id="1.25.40.20">
    <property type="entry name" value="Ankyrin repeat-containing domain"/>
    <property type="match status" value="2"/>
</dbReference>
<dbReference type="GeneID" id="98128410"/>
<evidence type="ECO:0008006" key="7">
    <source>
        <dbReference type="Google" id="ProtNLM"/>
    </source>
</evidence>
<protein>
    <recommendedName>
        <fullName evidence="7">Ankyrin repeat protein</fullName>
    </recommendedName>
</protein>
<keyword evidence="1" id="KW-0677">Repeat</keyword>
<accession>A0ABR4D3B3</accession>
<keyword evidence="6" id="KW-1185">Reference proteome</keyword>
<dbReference type="Pfam" id="PF12796">
    <property type="entry name" value="Ank_2"/>
    <property type="match status" value="1"/>
</dbReference>
<organism evidence="5 6">
    <name type="scientific">Remersonia thermophila</name>
    <dbReference type="NCBI Taxonomy" id="72144"/>
    <lineage>
        <taxon>Eukaryota</taxon>
        <taxon>Fungi</taxon>
        <taxon>Dikarya</taxon>
        <taxon>Ascomycota</taxon>
        <taxon>Pezizomycotina</taxon>
        <taxon>Sordariomycetes</taxon>
        <taxon>Sordariomycetidae</taxon>
        <taxon>Sordariales</taxon>
        <taxon>Sordariales incertae sedis</taxon>
        <taxon>Remersonia</taxon>
    </lineage>
</organism>
<evidence type="ECO:0000256" key="2">
    <source>
        <dbReference type="ARBA" id="ARBA00023043"/>
    </source>
</evidence>
<comment type="caution">
    <text evidence="5">The sequence shown here is derived from an EMBL/GenBank/DDBJ whole genome shotgun (WGS) entry which is preliminary data.</text>
</comment>
<dbReference type="PRINTS" id="PR01415">
    <property type="entry name" value="ANKYRIN"/>
</dbReference>
<keyword evidence="2 3" id="KW-0040">ANK repeat</keyword>
<dbReference type="Proteomes" id="UP001600064">
    <property type="component" value="Unassembled WGS sequence"/>
</dbReference>
<gene>
    <name evidence="5" type="ORF">VTJ83DRAFT_6994</name>
</gene>
<dbReference type="InterPro" id="IPR002110">
    <property type="entry name" value="Ankyrin_rpt"/>
</dbReference>
<dbReference type="PANTHER" id="PTHR24173">
    <property type="entry name" value="ANKYRIN REPEAT CONTAINING"/>
    <property type="match status" value="1"/>
</dbReference>
<evidence type="ECO:0000256" key="1">
    <source>
        <dbReference type="ARBA" id="ARBA00022737"/>
    </source>
</evidence>
<dbReference type="SUPFAM" id="SSF48403">
    <property type="entry name" value="Ankyrin repeat"/>
    <property type="match status" value="1"/>
</dbReference>
<dbReference type="EMBL" id="JAZGUE010000007">
    <property type="protein sequence ID" value="KAL2264484.1"/>
    <property type="molecule type" value="Genomic_DNA"/>
</dbReference>
<dbReference type="Pfam" id="PF13637">
    <property type="entry name" value="Ank_4"/>
    <property type="match status" value="1"/>
</dbReference>
<evidence type="ECO:0000256" key="4">
    <source>
        <dbReference type="SAM" id="MobiDB-lite"/>
    </source>
</evidence>
<feature type="region of interest" description="Disordered" evidence="4">
    <location>
        <begin position="101"/>
        <end position="133"/>
    </location>
</feature>
<evidence type="ECO:0000256" key="3">
    <source>
        <dbReference type="PROSITE-ProRule" id="PRU00023"/>
    </source>
</evidence>
<dbReference type="InterPro" id="IPR036770">
    <property type="entry name" value="Ankyrin_rpt-contain_sf"/>
</dbReference>
<dbReference type="SMART" id="SM00248">
    <property type="entry name" value="ANK"/>
    <property type="match status" value="5"/>
</dbReference>
<dbReference type="PANTHER" id="PTHR24173:SF74">
    <property type="entry name" value="ANKYRIN REPEAT DOMAIN-CONTAINING PROTEIN 16"/>
    <property type="match status" value="1"/>
</dbReference>
<proteinExistence type="predicted"/>